<name>E3CX75_9BACT</name>
<evidence type="ECO:0000259" key="1">
    <source>
        <dbReference type="SMART" id="SM00873"/>
    </source>
</evidence>
<dbReference type="EMBL" id="CM001022">
    <property type="protein sequence ID" value="EFQ24422.1"/>
    <property type="molecule type" value="Genomic_DNA"/>
</dbReference>
<keyword evidence="3" id="KW-1185">Reference proteome</keyword>
<dbReference type="OrthoDB" id="276580at2"/>
<protein>
    <submittedName>
        <fullName evidence="2">B3/4 domain protein</fullName>
    </submittedName>
</protein>
<dbReference type="SUPFAM" id="SSF56037">
    <property type="entry name" value="PheT/TilS domain"/>
    <property type="match status" value="1"/>
</dbReference>
<dbReference type="HOGENOM" id="CLU_076869_1_1_0"/>
<evidence type="ECO:0000313" key="3">
    <source>
        <dbReference type="Proteomes" id="UP000005096"/>
    </source>
</evidence>
<dbReference type="AlphaFoldDB" id="E3CX75"/>
<dbReference type="SMART" id="SM00873">
    <property type="entry name" value="B3_4"/>
    <property type="match status" value="1"/>
</dbReference>
<dbReference type="PANTHER" id="PTHR39209">
    <property type="match status" value="1"/>
</dbReference>
<gene>
    <name evidence="2" type="ORF">Apau_2010</name>
</gene>
<dbReference type="Proteomes" id="UP000005096">
    <property type="component" value="Chromosome"/>
</dbReference>
<dbReference type="PaxDb" id="584708-Apau_2010"/>
<dbReference type="eggNOG" id="COG3382">
    <property type="taxonomic scope" value="Bacteria"/>
</dbReference>
<dbReference type="InterPro" id="IPR005146">
    <property type="entry name" value="B3/B4_tRNA-bd"/>
</dbReference>
<dbReference type="GO" id="GO:0003723">
    <property type="term" value="F:RNA binding"/>
    <property type="evidence" value="ECO:0007669"/>
    <property type="project" value="InterPro"/>
</dbReference>
<dbReference type="STRING" id="584708.Apau_2010"/>
<evidence type="ECO:0000313" key="2">
    <source>
        <dbReference type="EMBL" id="EFQ24422.1"/>
    </source>
</evidence>
<dbReference type="Gene3D" id="3.50.40.10">
    <property type="entry name" value="Phenylalanyl-trna Synthetase, Chain B, domain 3"/>
    <property type="match status" value="1"/>
</dbReference>
<dbReference type="Pfam" id="PF03483">
    <property type="entry name" value="B3_4"/>
    <property type="match status" value="1"/>
</dbReference>
<sequence>MNLRIDAPLLATFPEARVGWLVASVVPVSFHPEVERLKSGLEAHLNALGLDETNLPRHPDVARWRETYSRMGVKPSKYRSSLEALARRVLKHQGLWDVSDVVDGYNALSVRHLLPMGAHDVDLLSGDLTLRFGREGEVFQGLGDLNETVDPRQVVYADEKRVCCWLWNHRDCRDVVVSFDTRRALFLVDQAFPPVHSSPEAILGDLESLLLALGHHPEARGVLSASCPETPLP</sequence>
<dbReference type="PANTHER" id="PTHR39209:SF2">
    <property type="entry name" value="CYTOPLASMIC PROTEIN"/>
    <property type="match status" value="1"/>
</dbReference>
<proteinExistence type="predicted"/>
<organism evidence="2 3">
    <name type="scientific">Aminomonas paucivorans DSM 12260</name>
    <dbReference type="NCBI Taxonomy" id="584708"/>
    <lineage>
        <taxon>Bacteria</taxon>
        <taxon>Thermotogati</taxon>
        <taxon>Synergistota</taxon>
        <taxon>Synergistia</taxon>
        <taxon>Synergistales</taxon>
        <taxon>Synergistaceae</taxon>
        <taxon>Aminomonas</taxon>
    </lineage>
</organism>
<feature type="domain" description="B3/B4 tRNA-binding" evidence="1">
    <location>
        <begin position="62"/>
        <end position="215"/>
    </location>
</feature>
<dbReference type="RefSeq" id="WP_006301660.1">
    <property type="nucleotide sequence ID" value="NZ_CM001022.1"/>
</dbReference>
<accession>E3CX75</accession>
<reference evidence="2 3" key="1">
    <citation type="journal article" date="2010" name="Stand. Genomic Sci.">
        <title>Non-contiguous finished genome sequence of Aminomonas paucivorans type strain (GLU-3).</title>
        <authorList>
            <person name="Pitluck S."/>
            <person name="Yasawong M."/>
            <person name="Held B."/>
            <person name="Lapidus A."/>
            <person name="Nolan M."/>
            <person name="Copeland A."/>
            <person name="Lucas S."/>
            <person name="Del Rio T.G."/>
            <person name="Tice H."/>
            <person name="Cheng J.F."/>
            <person name="Chertkov O."/>
            <person name="Goodwin L."/>
            <person name="Tapia R."/>
            <person name="Han C."/>
            <person name="Liolios K."/>
            <person name="Ivanova N."/>
            <person name="Mavromatis K."/>
            <person name="Ovchinnikova G."/>
            <person name="Pati A."/>
            <person name="Chen A."/>
            <person name="Palaniappan K."/>
            <person name="Land M."/>
            <person name="Hauser L."/>
            <person name="Chang Y.J."/>
            <person name="Jeffries C.D."/>
            <person name="Pukall R."/>
            <person name="Spring S."/>
            <person name="Rohde M."/>
            <person name="Sikorski J."/>
            <person name="Goker M."/>
            <person name="Woyke T."/>
            <person name="Bristow J."/>
            <person name="Eisen J.A."/>
            <person name="Markowitz V."/>
            <person name="Hugenholtz P."/>
            <person name="Kyrpides N.C."/>
            <person name="Klenk H.P."/>
        </authorList>
    </citation>
    <scope>NUCLEOTIDE SEQUENCE [LARGE SCALE GENOMIC DNA]</scope>
    <source>
        <strain evidence="2 3">DSM 12260</strain>
    </source>
</reference>
<dbReference type="GO" id="GO:0004826">
    <property type="term" value="F:phenylalanine-tRNA ligase activity"/>
    <property type="evidence" value="ECO:0007669"/>
    <property type="project" value="InterPro"/>
</dbReference>
<dbReference type="InterPro" id="IPR020825">
    <property type="entry name" value="Phe-tRNA_synthase-like_B3/B4"/>
</dbReference>